<dbReference type="InterPro" id="IPR036928">
    <property type="entry name" value="AS_sf"/>
</dbReference>
<evidence type="ECO:0000259" key="4">
    <source>
        <dbReference type="Pfam" id="PF01425"/>
    </source>
</evidence>
<dbReference type="GO" id="GO:0004040">
    <property type="term" value="F:amidase activity"/>
    <property type="evidence" value="ECO:0007669"/>
    <property type="project" value="UniProtKB-EC"/>
</dbReference>
<accession>A0ABS8KMQ6</accession>
<evidence type="ECO:0000256" key="2">
    <source>
        <dbReference type="ARBA" id="ARBA00009199"/>
    </source>
</evidence>
<dbReference type="RefSeq" id="WP_230548603.1">
    <property type="nucleotide sequence ID" value="NZ_JAJISD010000001.1"/>
</dbReference>
<dbReference type="PANTHER" id="PTHR11895">
    <property type="entry name" value="TRANSAMIDASE"/>
    <property type="match status" value="1"/>
</dbReference>
<comment type="similarity">
    <text evidence="2">Belongs to the amidase family.</text>
</comment>
<evidence type="ECO:0000313" key="6">
    <source>
        <dbReference type="Proteomes" id="UP001198862"/>
    </source>
</evidence>
<gene>
    <name evidence="5" type="ORF">LJ725_00145</name>
</gene>
<sequence>MELWQYDATDLARLIRTGQASAREAVDSVLARLHKVNPAINAVVRVLESEARAEAETADAARARGHALPPLHGVPVTTKINVDQAGLPTDNGVIPLKDLIAQEDSPVVANLKHAGAIIVGRTNAPAFSMRIFSDNALHGRTLNPRDPSVTPGGSSGGAGAATATGIGAIAHGNDIGGSVRIPAYCNGVVGLRTGFARIPSFNPTGAAAGRPIGAVLMATQGPHTRTVRDARLALEVMARGDRRDWRWNDVPMRGAPPARPIKVAIVPEVPGGKSHPAQVAAVRLAGKHLRAAGYVVEEILPPDIERCVELWHEICVTDVFGGLWPMMQKMGDPDGIAAMQAWLSIHKPVDLATYVSALTEREAMLFKWMTFMQQWPLVIFPTLCGLPPKQVADITPDGQREVLDSMRSALIAPLFGLPGLAVPVGSHGALRTGVQIMAMRNREDLCLDAGEVIEAAEGIVTPIDPVTAA</sequence>
<evidence type="ECO:0000256" key="3">
    <source>
        <dbReference type="ARBA" id="ARBA00021874"/>
    </source>
</evidence>
<dbReference type="InterPro" id="IPR023631">
    <property type="entry name" value="Amidase_dom"/>
</dbReference>
<comment type="caution">
    <text evidence="5">The sequence shown here is derived from an EMBL/GenBank/DDBJ whole genome shotgun (WGS) entry which is preliminary data.</text>
</comment>
<evidence type="ECO:0000256" key="1">
    <source>
        <dbReference type="ARBA" id="ARBA00003871"/>
    </source>
</evidence>
<dbReference type="PANTHER" id="PTHR11895:SF7">
    <property type="entry name" value="GLUTAMYL-TRNA(GLN) AMIDOTRANSFERASE SUBUNIT A, MITOCHONDRIAL"/>
    <property type="match status" value="1"/>
</dbReference>
<feature type="domain" description="Amidase" evidence="4">
    <location>
        <begin position="24"/>
        <end position="447"/>
    </location>
</feature>
<dbReference type="InterPro" id="IPR020556">
    <property type="entry name" value="Amidase_CS"/>
</dbReference>
<comment type="function">
    <text evidence="1">Hydrolyzes indole-3-acetamide (IAM) into indole-3-acetic acid (IAA).</text>
</comment>
<evidence type="ECO:0000313" key="5">
    <source>
        <dbReference type="EMBL" id="MCC8427361.1"/>
    </source>
</evidence>
<dbReference type="Proteomes" id="UP001198862">
    <property type="component" value="Unassembled WGS sequence"/>
</dbReference>
<organism evidence="5 6">
    <name type="scientific">Reyranella aquatilis</name>
    <dbReference type="NCBI Taxonomy" id="2035356"/>
    <lineage>
        <taxon>Bacteria</taxon>
        <taxon>Pseudomonadati</taxon>
        <taxon>Pseudomonadota</taxon>
        <taxon>Alphaproteobacteria</taxon>
        <taxon>Hyphomicrobiales</taxon>
        <taxon>Reyranellaceae</taxon>
        <taxon>Reyranella</taxon>
    </lineage>
</organism>
<reference evidence="5 6" key="1">
    <citation type="submission" date="2021-11" db="EMBL/GenBank/DDBJ databases">
        <authorList>
            <person name="Lee D.-H."/>
            <person name="Kim S.-B."/>
        </authorList>
    </citation>
    <scope>NUCLEOTIDE SEQUENCE [LARGE SCALE GENOMIC DNA]</scope>
    <source>
        <strain evidence="5 6">KCTC 52223</strain>
    </source>
</reference>
<dbReference type="InterPro" id="IPR000120">
    <property type="entry name" value="Amidase"/>
</dbReference>
<proteinExistence type="inferred from homology"/>
<protein>
    <recommendedName>
        <fullName evidence="3">Indoleacetamide hydrolase</fullName>
    </recommendedName>
</protein>
<dbReference type="Gene3D" id="3.90.1300.10">
    <property type="entry name" value="Amidase signature (AS) domain"/>
    <property type="match status" value="1"/>
</dbReference>
<dbReference type="SUPFAM" id="SSF75304">
    <property type="entry name" value="Amidase signature (AS) enzymes"/>
    <property type="match status" value="1"/>
</dbReference>
<dbReference type="NCBIfam" id="NF005687">
    <property type="entry name" value="PRK07487.1"/>
    <property type="match status" value="1"/>
</dbReference>
<dbReference type="PROSITE" id="PS00571">
    <property type="entry name" value="AMIDASES"/>
    <property type="match status" value="1"/>
</dbReference>
<dbReference type="Pfam" id="PF01425">
    <property type="entry name" value="Amidase"/>
    <property type="match status" value="1"/>
</dbReference>
<name>A0ABS8KMQ6_9HYPH</name>
<keyword evidence="6" id="KW-1185">Reference proteome</keyword>
<keyword evidence="5" id="KW-0378">Hydrolase</keyword>
<dbReference type="EMBL" id="JAJISD010000001">
    <property type="protein sequence ID" value="MCC8427361.1"/>
    <property type="molecule type" value="Genomic_DNA"/>
</dbReference>